<dbReference type="PANTHER" id="PTHR18934">
    <property type="entry name" value="ATP-DEPENDENT RNA HELICASE"/>
    <property type="match status" value="1"/>
</dbReference>
<protein>
    <recommendedName>
        <fullName evidence="8">Helicase C-terminal domain-containing protein</fullName>
    </recommendedName>
</protein>
<dbReference type="InterPro" id="IPR001650">
    <property type="entry name" value="Helicase_C-like"/>
</dbReference>
<keyword evidence="4" id="KW-0067">ATP-binding</keyword>
<dbReference type="Pfam" id="PF00271">
    <property type="entry name" value="Helicase_C"/>
    <property type="match status" value="1"/>
</dbReference>
<dbReference type="Gene3D" id="3.40.50.300">
    <property type="entry name" value="P-loop containing nucleotide triphosphate hydrolases"/>
    <property type="match status" value="2"/>
</dbReference>
<dbReference type="SUPFAM" id="SSF52540">
    <property type="entry name" value="P-loop containing nucleoside triphosphate hydrolases"/>
    <property type="match status" value="1"/>
</dbReference>
<organism evidence="7">
    <name type="scientific">viral metagenome</name>
    <dbReference type="NCBI Taxonomy" id="1070528"/>
    <lineage>
        <taxon>unclassified sequences</taxon>
        <taxon>metagenomes</taxon>
        <taxon>organismal metagenomes</taxon>
    </lineage>
</organism>
<evidence type="ECO:0008006" key="8">
    <source>
        <dbReference type="Google" id="ProtNLM"/>
    </source>
</evidence>
<sequence length="1641" mass="197521">MFLTEDNKIYLNNLIKNIFINLNNIEFDQLIYIYYQLIEYIYLKLLINETDKEKFFNQLKRNNNRELKAILNLLLPYIDDSDNYKNYKYIKKLKDITTLKIDEKYIISNFQYSRGYLQEDNKDEFKIYEFSIKDIEINFELLKQTIDRLRIKFYINWVNIVPILLENYPSSKIYQNSRKYYIEKNEEYKETSLPFGEIFDTIVNDLYYNTLEFKWLLFEKNVNNKDIMYLDILNRIYDVHNILNNKINSKWILLDENKQNLFTKNMDLFFNKAINGENYDEYSNELLKDFFTYMMNFFDTKYEFLKDAIQDSNNTYKKIIKYEVNDNEINEDFDFKDKEMTDYFNNYKALNKFYLYDFIRSQILKLERSWYGFKIFRNNKIIKLHEYTQIIYDDKSNNKIDLNKLEQFYNNNVIEELYDNKQIYLSYKNIYNFGKSLFYINKSNKKLDKNIDNFKDLIISRFHDNLNEFQKKNLNNIFKDFFDNSDKKELDKNFIFTKSINKKYQFNDVNILKNINIQFIDFIFGKILGIVFECLCKRGILNEYIIRDEKFEKSVLNDPKNILKKEAENIFFKHLEKYKNAYYYLTDDKFNNLIKINDKKTGKNKTYFKRLAEDMAWYNYYAMDWVSQINFYHHYINQRITMLTGGTGVGKSSQVPKLLLYGLKAFDKKFDGKVICTQPRISPTTDNAKNISKEMGVDIEDNNRIYNKQVKTTNGIIQYKYEKDSHIDEDQNYFLRICTDGSLLIELQKSPLLKKLIIGSRDEFDIDNIKLYSHKNLYDIIIVDESHEHNSNMDLILSITRGSIFLNNQLRLYIVSATMESDDPIYRKYFRGVNDNLKYPIRDFYNPETNTFNELLDRIVIDRRIHISPPGQSTQYKINEIYHDIDLEESKSYDLALSITKDICLNNSPINNDILLFCTTKTKIIKLVDELNKVLPLNTIAIPFYRDLPEESKSLITSNVNQIKKTFKFERKYINDVLNNKIKKEDKNSSYNYDRLVIVSTNIAEASITIDSLKYVIDTGYNLDVSYNYKSETSNIEVKKISEASRLQRKGRVGRVADGYVYYTYPKNARLNIQPSYNICKIDFSNNFLSLMDENPILIKEEDIYNSAYYRFFFLDISKENIDHIKDLIDFIDDFKNIIKKEKQDYLKLHIRFIISQYLTISMLDKKQIYSDNLYNIEFINEESYSYICPFTTTGINSYVLIDDNLSFYLIHPFENDILKYRNNYTRELDKKYYGEKDQFNKNFKEKMIGKLKINLYVYEYMNRINKIRTVLYLESLKQKTDKLLELEYFYPIIMSYKLNVFENVLFIVSFLQEGNFDILSYVDNLELFKKIFSDKTSDLLIINKIFDLFRTTYKHILLNNNITDVKNNSYSIFKNNLYNYINKNYNLLNSYDYDILIKFLLMNTNEEKIRDELLKNNKPKLIPQYILNEINLWCKMYGINYEKFLKLIYKYIEKYVQYKNILENPKYNKYLFDFKIDDELTIDKNIIKSFMFGNINKIFINDNGVYKKANNFISEFTFKKNSFKKKWISNVINNYYILVLNTENEIKDKNIIIKNDEETDNDNVIINNVSAIDNKLLFEFNYFQDNPSNNLYIQMNNINHNYICNNPINIDKLKHPQDPKFNEYINSLQIDIQNYINKNC</sequence>
<keyword evidence="1" id="KW-0547">Nucleotide-binding</keyword>
<dbReference type="PANTHER" id="PTHR18934:SF99">
    <property type="entry name" value="ATP-DEPENDENT RNA HELICASE DHX37-RELATED"/>
    <property type="match status" value="1"/>
</dbReference>
<keyword evidence="2" id="KW-0378">Hydrolase</keyword>
<dbReference type="InterPro" id="IPR027417">
    <property type="entry name" value="P-loop_NTPase"/>
</dbReference>
<dbReference type="GO" id="GO:0003723">
    <property type="term" value="F:RNA binding"/>
    <property type="evidence" value="ECO:0007669"/>
    <property type="project" value="TreeGrafter"/>
</dbReference>
<reference evidence="7" key="1">
    <citation type="journal article" date="2020" name="Nature">
        <title>Giant virus diversity and host interactions through global metagenomics.</title>
        <authorList>
            <person name="Schulz F."/>
            <person name="Roux S."/>
            <person name="Paez-Espino D."/>
            <person name="Jungbluth S."/>
            <person name="Walsh D.A."/>
            <person name="Denef V.J."/>
            <person name="McMahon K.D."/>
            <person name="Konstantinidis K.T."/>
            <person name="Eloe-Fadrosh E.A."/>
            <person name="Kyrpides N.C."/>
            <person name="Woyke T."/>
        </authorList>
    </citation>
    <scope>NUCLEOTIDE SEQUENCE</scope>
    <source>
        <strain evidence="7">GVMAG-M-3300023179-4</strain>
    </source>
</reference>
<dbReference type="PROSITE" id="PS51194">
    <property type="entry name" value="HELICASE_CTER"/>
    <property type="match status" value="1"/>
</dbReference>
<evidence type="ECO:0000256" key="3">
    <source>
        <dbReference type="ARBA" id="ARBA00022806"/>
    </source>
</evidence>
<evidence type="ECO:0000259" key="6">
    <source>
        <dbReference type="PROSITE" id="PS51194"/>
    </source>
</evidence>
<evidence type="ECO:0000259" key="5">
    <source>
        <dbReference type="PROSITE" id="PS51192"/>
    </source>
</evidence>
<feature type="domain" description="Helicase ATP-binding" evidence="5">
    <location>
        <begin position="632"/>
        <end position="837"/>
    </location>
</feature>
<proteinExistence type="predicted"/>
<name>A0A6C0GZX8_9ZZZZ</name>
<dbReference type="GO" id="GO:0004386">
    <property type="term" value="F:helicase activity"/>
    <property type="evidence" value="ECO:0007669"/>
    <property type="project" value="UniProtKB-KW"/>
</dbReference>
<dbReference type="PROSITE" id="PS51192">
    <property type="entry name" value="HELICASE_ATP_BIND_1"/>
    <property type="match status" value="1"/>
</dbReference>
<evidence type="ECO:0000256" key="2">
    <source>
        <dbReference type="ARBA" id="ARBA00022801"/>
    </source>
</evidence>
<keyword evidence="3" id="KW-0347">Helicase</keyword>
<evidence type="ECO:0000256" key="1">
    <source>
        <dbReference type="ARBA" id="ARBA00022741"/>
    </source>
</evidence>
<dbReference type="GO" id="GO:0005524">
    <property type="term" value="F:ATP binding"/>
    <property type="evidence" value="ECO:0007669"/>
    <property type="project" value="UniProtKB-KW"/>
</dbReference>
<evidence type="ECO:0000313" key="7">
    <source>
        <dbReference type="EMBL" id="QHT73680.1"/>
    </source>
</evidence>
<evidence type="ECO:0000256" key="4">
    <source>
        <dbReference type="ARBA" id="ARBA00022840"/>
    </source>
</evidence>
<dbReference type="GO" id="GO:0016787">
    <property type="term" value="F:hydrolase activity"/>
    <property type="evidence" value="ECO:0007669"/>
    <property type="project" value="UniProtKB-KW"/>
</dbReference>
<dbReference type="EMBL" id="MN739831">
    <property type="protein sequence ID" value="QHT73680.1"/>
    <property type="molecule type" value="Genomic_DNA"/>
</dbReference>
<dbReference type="InterPro" id="IPR014001">
    <property type="entry name" value="Helicase_ATP-bd"/>
</dbReference>
<feature type="domain" description="Helicase C-terminal" evidence="6">
    <location>
        <begin position="891"/>
        <end position="1103"/>
    </location>
</feature>
<dbReference type="SMART" id="SM00490">
    <property type="entry name" value="HELICc"/>
    <property type="match status" value="1"/>
</dbReference>
<accession>A0A6C0GZX8</accession>